<name>A0A1H7YF45_9BACT</name>
<organism evidence="2 3">
    <name type="scientific">Chitinophaga rupis</name>
    <dbReference type="NCBI Taxonomy" id="573321"/>
    <lineage>
        <taxon>Bacteria</taxon>
        <taxon>Pseudomonadati</taxon>
        <taxon>Bacteroidota</taxon>
        <taxon>Chitinophagia</taxon>
        <taxon>Chitinophagales</taxon>
        <taxon>Chitinophagaceae</taxon>
        <taxon>Chitinophaga</taxon>
    </lineage>
</organism>
<dbReference type="Proteomes" id="UP000198984">
    <property type="component" value="Unassembled WGS sequence"/>
</dbReference>
<dbReference type="InterPro" id="IPR046748">
    <property type="entry name" value="HipA_2"/>
</dbReference>
<dbReference type="EMBL" id="FOBB01000004">
    <property type="protein sequence ID" value="SEM43948.1"/>
    <property type="molecule type" value="Genomic_DNA"/>
</dbReference>
<dbReference type="AlphaFoldDB" id="A0A1H7YF45"/>
<sequence>MNNTTSPIRFVNVMRYVTPLREGGSMPAIAEADDDFLYVLKFRGAGQGIKALIAELIGGELARALGLKVPEIVFANLDTAFGRTEPDEEIQDLLKASVGLNLGLHYLESSITFDPAVYTINASLASQIVWLDCLITNVDRTARNTNMLMWGRELWLIDHGASLYFHHTWTNWKEHALRPFAQVKDHVLLPQASQLDSADLAGRAILTEERIRAIVSLVPDEWLLADTQEAGDANERREVYIQFLTTRIASSEIFVKAAQHARESLI</sequence>
<evidence type="ECO:0000313" key="3">
    <source>
        <dbReference type="Proteomes" id="UP000198984"/>
    </source>
</evidence>
<evidence type="ECO:0000313" key="2">
    <source>
        <dbReference type="EMBL" id="SEM43948.1"/>
    </source>
</evidence>
<dbReference type="OrthoDB" id="9786330at2"/>
<evidence type="ECO:0000259" key="1">
    <source>
        <dbReference type="Pfam" id="PF20613"/>
    </source>
</evidence>
<gene>
    <name evidence="2" type="ORF">SAMN04488505_104406</name>
</gene>
<keyword evidence="3" id="KW-1185">Reference proteome</keyword>
<dbReference type="Pfam" id="PF20613">
    <property type="entry name" value="HipA_2"/>
    <property type="match status" value="1"/>
</dbReference>
<feature type="domain" description="HipA-like kinase" evidence="1">
    <location>
        <begin position="17"/>
        <end position="239"/>
    </location>
</feature>
<accession>A0A1H7YF45</accession>
<dbReference type="STRING" id="573321.SAMN04488505_104406"/>
<reference evidence="2 3" key="1">
    <citation type="submission" date="2016-10" db="EMBL/GenBank/DDBJ databases">
        <authorList>
            <person name="de Groot N.N."/>
        </authorList>
    </citation>
    <scope>NUCLEOTIDE SEQUENCE [LARGE SCALE GENOMIC DNA]</scope>
    <source>
        <strain evidence="2 3">DSM 21039</strain>
    </source>
</reference>
<proteinExistence type="predicted"/>
<protein>
    <recommendedName>
        <fullName evidence="1">HipA-like kinase domain-containing protein</fullName>
    </recommendedName>
</protein>
<dbReference type="RefSeq" id="WP_089915381.1">
    <property type="nucleotide sequence ID" value="NZ_FOBB01000004.1"/>
</dbReference>